<feature type="region of interest" description="Disordered" evidence="1">
    <location>
        <begin position="139"/>
        <end position="161"/>
    </location>
</feature>
<organism evidence="2">
    <name type="scientific">Candidatus Kentrum sp. LFY</name>
    <dbReference type="NCBI Taxonomy" id="2126342"/>
    <lineage>
        <taxon>Bacteria</taxon>
        <taxon>Pseudomonadati</taxon>
        <taxon>Pseudomonadota</taxon>
        <taxon>Gammaproteobacteria</taxon>
        <taxon>Candidatus Kentrum</taxon>
    </lineage>
</organism>
<name>A0A450U773_9GAMM</name>
<evidence type="ECO:0008006" key="3">
    <source>
        <dbReference type="Google" id="ProtNLM"/>
    </source>
</evidence>
<feature type="region of interest" description="Disordered" evidence="1">
    <location>
        <begin position="73"/>
        <end position="93"/>
    </location>
</feature>
<proteinExistence type="predicted"/>
<evidence type="ECO:0000256" key="1">
    <source>
        <dbReference type="SAM" id="MobiDB-lite"/>
    </source>
</evidence>
<evidence type="ECO:0000313" key="2">
    <source>
        <dbReference type="EMBL" id="VFJ87582.1"/>
    </source>
</evidence>
<sequence length="161" mass="18062">MTFVLLFFYFLPSFTIGSSVTRRQSRFINTRPCLVGLRRSLARDGPRNCGPPWTGRWPRVRWISLHSFPAPGTAGGMSTRRRAAPMAGSPCGSASWPEINKVLAETKVDNRFTEHDLRAKCASDAETLEHARALLTHADPRTTQRVYRRKPERVQPGKGIG</sequence>
<protein>
    <recommendedName>
        <fullName evidence="3">Phage integrase family protein</fullName>
    </recommendedName>
</protein>
<accession>A0A450U773</accession>
<dbReference type="EMBL" id="CAADFF010000007">
    <property type="protein sequence ID" value="VFJ87582.1"/>
    <property type="molecule type" value="Genomic_DNA"/>
</dbReference>
<dbReference type="AlphaFoldDB" id="A0A450U773"/>
<reference evidence="2" key="1">
    <citation type="submission" date="2019-02" db="EMBL/GenBank/DDBJ databases">
        <authorList>
            <person name="Gruber-Vodicka R. H."/>
            <person name="Seah K. B. B."/>
        </authorList>
    </citation>
    <scope>NUCLEOTIDE SEQUENCE</scope>
    <source>
        <strain evidence="2">BECK_M7</strain>
    </source>
</reference>
<gene>
    <name evidence="2" type="ORF">BECKLFY1418B_GA0070995_100742</name>
</gene>